<accession>A0A420WWV1</accession>
<dbReference type="InterPro" id="IPR029062">
    <property type="entry name" value="Class_I_gatase-like"/>
</dbReference>
<keyword evidence="7" id="KW-1185">Reference proteome</keyword>
<dbReference type="Pfam" id="PF12833">
    <property type="entry name" value="HTH_18"/>
    <property type="match status" value="1"/>
</dbReference>
<proteinExistence type="predicted"/>
<feature type="compositionally biased region" description="Basic and acidic residues" evidence="4">
    <location>
        <begin position="314"/>
        <end position="329"/>
    </location>
</feature>
<dbReference type="Gene3D" id="3.40.50.880">
    <property type="match status" value="1"/>
</dbReference>
<feature type="region of interest" description="Disordered" evidence="4">
    <location>
        <begin position="310"/>
        <end position="329"/>
    </location>
</feature>
<sequence>MRLDYHGPEPEPIGYLLIDQFSMMAFFSATEPLRIANRIAGRELFRWLLISEDGEAVTASNGMRLMVDHAIGELHHLPSLAICSGFGTVRGSNRALLAWLHRLAQSGCALGGIDTGCFVLAEAGLLADDRVTLHWESLPAFRERFPDVATTESLFELGRRRFSCAGGTAAMDMTLEMIAHRHGDGLAHAVAEQLIHARMRSRDDHQRQSLAHRLNVHHRPLLKAIALMETHLEAPLSPGELAAQVGLSARQLQRLFARQLETTPAQWYLELRLARARSLLQETDMTVIAVALGCGFSSSSSFSRAYRRHFGHPPRQERLPRDSRQQPLL</sequence>
<dbReference type="InterPro" id="IPR009057">
    <property type="entry name" value="Homeodomain-like_sf"/>
</dbReference>
<dbReference type="InterPro" id="IPR020449">
    <property type="entry name" value="Tscrpt_reg_AraC-type_HTH"/>
</dbReference>
<name>A0A420WWV1_9GAMM</name>
<dbReference type="PANTHER" id="PTHR43130">
    <property type="entry name" value="ARAC-FAMILY TRANSCRIPTIONAL REGULATOR"/>
    <property type="match status" value="1"/>
</dbReference>
<organism evidence="6 7">
    <name type="scientific">Kushneria sinocarnis</name>
    <dbReference type="NCBI Taxonomy" id="595502"/>
    <lineage>
        <taxon>Bacteria</taxon>
        <taxon>Pseudomonadati</taxon>
        <taxon>Pseudomonadota</taxon>
        <taxon>Gammaproteobacteria</taxon>
        <taxon>Oceanospirillales</taxon>
        <taxon>Halomonadaceae</taxon>
        <taxon>Kushneria</taxon>
    </lineage>
</organism>
<dbReference type="SMART" id="SM00342">
    <property type="entry name" value="HTH_ARAC"/>
    <property type="match status" value="1"/>
</dbReference>
<evidence type="ECO:0000313" key="7">
    <source>
        <dbReference type="Proteomes" id="UP000281975"/>
    </source>
</evidence>
<evidence type="ECO:0000256" key="2">
    <source>
        <dbReference type="ARBA" id="ARBA00023125"/>
    </source>
</evidence>
<dbReference type="GO" id="GO:0043565">
    <property type="term" value="F:sequence-specific DNA binding"/>
    <property type="evidence" value="ECO:0007669"/>
    <property type="project" value="InterPro"/>
</dbReference>
<dbReference type="GO" id="GO:0003700">
    <property type="term" value="F:DNA-binding transcription factor activity"/>
    <property type="evidence" value="ECO:0007669"/>
    <property type="project" value="InterPro"/>
</dbReference>
<dbReference type="OrthoDB" id="6057514at2"/>
<evidence type="ECO:0000256" key="3">
    <source>
        <dbReference type="ARBA" id="ARBA00023163"/>
    </source>
</evidence>
<evidence type="ECO:0000259" key="5">
    <source>
        <dbReference type="PROSITE" id="PS01124"/>
    </source>
</evidence>
<dbReference type="PROSITE" id="PS00041">
    <property type="entry name" value="HTH_ARAC_FAMILY_1"/>
    <property type="match status" value="1"/>
</dbReference>
<keyword evidence="1" id="KW-0805">Transcription regulation</keyword>
<gene>
    <name evidence="6" type="ORF">C7446_1434</name>
</gene>
<dbReference type="Proteomes" id="UP000281975">
    <property type="component" value="Unassembled WGS sequence"/>
</dbReference>
<evidence type="ECO:0000256" key="1">
    <source>
        <dbReference type="ARBA" id="ARBA00023015"/>
    </source>
</evidence>
<dbReference type="EMBL" id="RBIN01000004">
    <property type="protein sequence ID" value="RKR04232.1"/>
    <property type="molecule type" value="Genomic_DNA"/>
</dbReference>
<keyword evidence="3" id="KW-0804">Transcription</keyword>
<dbReference type="InterPro" id="IPR052158">
    <property type="entry name" value="INH-QAR"/>
</dbReference>
<dbReference type="Gene3D" id="1.10.10.60">
    <property type="entry name" value="Homeodomain-like"/>
    <property type="match status" value="1"/>
</dbReference>
<dbReference type="PANTHER" id="PTHR43130:SF3">
    <property type="entry name" value="HTH-TYPE TRANSCRIPTIONAL REGULATOR RV1931C"/>
    <property type="match status" value="1"/>
</dbReference>
<keyword evidence="2" id="KW-0238">DNA-binding</keyword>
<evidence type="ECO:0000256" key="4">
    <source>
        <dbReference type="SAM" id="MobiDB-lite"/>
    </source>
</evidence>
<dbReference type="InterPro" id="IPR018062">
    <property type="entry name" value="HTH_AraC-typ_CS"/>
</dbReference>
<dbReference type="CDD" id="cd03136">
    <property type="entry name" value="GATase1_AraC_ArgR_like"/>
    <property type="match status" value="1"/>
</dbReference>
<dbReference type="RefSeq" id="WP_121172415.1">
    <property type="nucleotide sequence ID" value="NZ_RBIN01000004.1"/>
</dbReference>
<reference evidence="6 7" key="1">
    <citation type="submission" date="2018-10" db="EMBL/GenBank/DDBJ databases">
        <title>Genomic Encyclopedia of Type Strains, Phase IV (KMG-IV): sequencing the most valuable type-strain genomes for metagenomic binning, comparative biology and taxonomic classification.</title>
        <authorList>
            <person name="Goeker M."/>
        </authorList>
    </citation>
    <scope>NUCLEOTIDE SEQUENCE [LARGE SCALE GENOMIC DNA]</scope>
    <source>
        <strain evidence="6 7">DSM 23229</strain>
    </source>
</reference>
<protein>
    <submittedName>
        <fullName evidence="6">AraC family transcriptional regulator with amidase-like domain</fullName>
    </submittedName>
</protein>
<feature type="domain" description="HTH araC/xylS-type" evidence="5">
    <location>
        <begin position="222"/>
        <end position="320"/>
    </location>
</feature>
<dbReference type="PROSITE" id="PS01124">
    <property type="entry name" value="HTH_ARAC_FAMILY_2"/>
    <property type="match status" value="1"/>
</dbReference>
<dbReference type="SUPFAM" id="SSF52317">
    <property type="entry name" value="Class I glutamine amidotransferase-like"/>
    <property type="match status" value="1"/>
</dbReference>
<dbReference type="PRINTS" id="PR00032">
    <property type="entry name" value="HTHARAC"/>
</dbReference>
<evidence type="ECO:0000313" key="6">
    <source>
        <dbReference type="EMBL" id="RKR04232.1"/>
    </source>
</evidence>
<dbReference type="AlphaFoldDB" id="A0A420WWV1"/>
<comment type="caution">
    <text evidence="6">The sequence shown here is derived from an EMBL/GenBank/DDBJ whole genome shotgun (WGS) entry which is preliminary data.</text>
</comment>
<dbReference type="SUPFAM" id="SSF46689">
    <property type="entry name" value="Homeodomain-like"/>
    <property type="match status" value="2"/>
</dbReference>
<dbReference type="InterPro" id="IPR018060">
    <property type="entry name" value="HTH_AraC"/>
</dbReference>